<comment type="caution">
    <text evidence="2">The sequence shown here is derived from an EMBL/GenBank/DDBJ whole genome shotgun (WGS) entry which is preliminary data.</text>
</comment>
<gene>
    <name evidence="2" type="ORF">KDK_52690</name>
</gene>
<dbReference type="AlphaFoldDB" id="A0A402AQU2"/>
<keyword evidence="1" id="KW-1133">Transmembrane helix</keyword>
<proteinExistence type="predicted"/>
<name>A0A402AQU2_9CHLR</name>
<accession>A0A402AQU2</accession>
<feature type="transmembrane region" description="Helical" evidence="1">
    <location>
        <begin position="20"/>
        <end position="39"/>
    </location>
</feature>
<keyword evidence="1" id="KW-0472">Membrane</keyword>
<organism evidence="2 3">
    <name type="scientific">Dictyobacter kobayashii</name>
    <dbReference type="NCBI Taxonomy" id="2014872"/>
    <lineage>
        <taxon>Bacteria</taxon>
        <taxon>Bacillati</taxon>
        <taxon>Chloroflexota</taxon>
        <taxon>Ktedonobacteria</taxon>
        <taxon>Ktedonobacterales</taxon>
        <taxon>Dictyobacteraceae</taxon>
        <taxon>Dictyobacter</taxon>
    </lineage>
</organism>
<sequence>MANKFMSQQGSNPWAFNRLALVLTIVLIVVIALFCIWYFGKHPGSSQPGPGEINPGPKHTRLVVPQQSALATPDRSGDFIISLN</sequence>
<evidence type="ECO:0000313" key="3">
    <source>
        <dbReference type="Proteomes" id="UP000287188"/>
    </source>
</evidence>
<evidence type="ECO:0000313" key="2">
    <source>
        <dbReference type="EMBL" id="GCE21469.1"/>
    </source>
</evidence>
<dbReference type="Proteomes" id="UP000287188">
    <property type="component" value="Unassembled WGS sequence"/>
</dbReference>
<dbReference type="EMBL" id="BIFS01000001">
    <property type="protein sequence ID" value="GCE21469.1"/>
    <property type="molecule type" value="Genomic_DNA"/>
</dbReference>
<protein>
    <submittedName>
        <fullName evidence="2">Uncharacterized protein</fullName>
    </submittedName>
</protein>
<keyword evidence="1" id="KW-0812">Transmembrane</keyword>
<dbReference type="RefSeq" id="WP_126553145.1">
    <property type="nucleotide sequence ID" value="NZ_BIFS01000001.1"/>
</dbReference>
<keyword evidence="3" id="KW-1185">Reference proteome</keyword>
<reference evidence="3" key="1">
    <citation type="submission" date="2018-12" db="EMBL/GenBank/DDBJ databases">
        <title>Tengunoibacter tsumagoiensis gen. nov., sp. nov., Dictyobacter kobayashii sp. nov., D. alpinus sp. nov., and D. joshuensis sp. nov. and description of Dictyobacteraceae fam. nov. within the order Ktedonobacterales isolated from Tengu-no-mugimeshi.</title>
        <authorList>
            <person name="Wang C.M."/>
            <person name="Zheng Y."/>
            <person name="Sakai Y."/>
            <person name="Toyoda A."/>
            <person name="Minakuchi Y."/>
            <person name="Abe K."/>
            <person name="Yokota A."/>
            <person name="Yabe S."/>
        </authorList>
    </citation>
    <scope>NUCLEOTIDE SEQUENCE [LARGE SCALE GENOMIC DNA]</scope>
    <source>
        <strain evidence="3">Uno11</strain>
    </source>
</reference>
<evidence type="ECO:0000256" key="1">
    <source>
        <dbReference type="SAM" id="Phobius"/>
    </source>
</evidence>